<feature type="coiled-coil region" evidence="3">
    <location>
        <begin position="228"/>
        <end position="289"/>
    </location>
</feature>
<dbReference type="EMBL" id="BKCJ010000942">
    <property type="protein sequence ID" value="GEU37542.1"/>
    <property type="molecule type" value="Genomic_DNA"/>
</dbReference>
<accession>A0A6L2JLK3</accession>
<evidence type="ECO:0000256" key="4">
    <source>
        <dbReference type="SAM" id="MobiDB-lite"/>
    </source>
</evidence>
<dbReference type="GO" id="GO:0046872">
    <property type="term" value="F:metal ion binding"/>
    <property type="evidence" value="ECO:0007669"/>
    <property type="project" value="UniProtKB-KW"/>
</dbReference>
<evidence type="ECO:0000259" key="5">
    <source>
        <dbReference type="Pfam" id="PF07727"/>
    </source>
</evidence>
<dbReference type="AlphaFoldDB" id="A0A6L2JLK3"/>
<dbReference type="PANTHER" id="PTHR42648:SF18">
    <property type="entry name" value="RETROTRANSPOSON, UNCLASSIFIED-LIKE PROTEIN"/>
    <property type="match status" value="1"/>
</dbReference>
<evidence type="ECO:0000256" key="3">
    <source>
        <dbReference type="SAM" id="Coils"/>
    </source>
</evidence>
<evidence type="ECO:0000256" key="1">
    <source>
        <dbReference type="ARBA" id="ARBA00022723"/>
    </source>
</evidence>
<name>A0A6L2JLK3_TANCI</name>
<organism evidence="7">
    <name type="scientific">Tanacetum cinerariifolium</name>
    <name type="common">Dalmatian daisy</name>
    <name type="synonym">Chrysanthemum cinerariifolium</name>
    <dbReference type="NCBI Taxonomy" id="118510"/>
    <lineage>
        <taxon>Eukaryota</taxon>
        <taxon>Viridiplantae</taxon>
        <taxon>Streptophyta</taxon>
        <taxon>Embryophyta</taxon>
        <taxon>Tracheophyta</taxon>
        <taxon>Spermatophyta</taxon>
        <taxon>Magnoliopsida</taxon>
        <taxon>eudicotyledons</taxon>
        <taxon>Gunneridae</taxon>
        <taxon>Pentapetalae</taxon>
        <taxon>asterids</taxon>
        <taxon>campanulids</taxon>
        <taxon>Asterales</taxon>
        <taxon>Asteraceae</taxon>
        <taxon>Asteroideae</taxon>
        <taxon>Anthemideae</taxon>
        <taxon>Anthemidinae</taxon>
        <taxon>Tanacetum</taxon>
    </lineage>
</organism>
<sequence>MTTLVDKAILLGADNRPPMLEKYMYDSWKSIMKLYMMNRQHRSGPLIWPSIEENKVTRPKKYSELSATEAIQADCDVKATNIILQGLPPEVYALVSNHKVAKELWGDKLLSLLVLQEHTHQEQMETILGNKRLLSVTTAKGKARCPNSVLNKRGNRMIHETQATQTVITHNAAYQADDLNASDSDCDEINSAKISLMVNLSHYGSDNLVESETEITSDSNIIPYSHSNDTLNTELERYKDQVRILKEGENVDLKSKDIGSDSCAQFIEIDNLKQTLSEHLKEKESLIQMVTLLKNDFQKEKSINIDREIVLEKQIKELNNIVFKTNQSAQTVHMLMKPQFFYDHITKQALEPILSTRPTKVEVLKELRKVRMEKVLVITAFKGNIRKLKGKVIVDDVVTSHPIDPKLLKVDVAELAPKLRNNRTVHSDYLKHTQEETVTLREIVKLGRSLNLLNTSLDYAYRKVLVRGLPKLKFEQDHLCSACAMGKSKKKSHKPKSRDTNQEKLYLLHIDLCGPMSVESVNIKKYILVIVNDYSRFTWVNCLRSKDEAPDFIINENLGKLQSKANIGIFIGYAPTKKAFRIYNRLTRRIIETIHVDFDEMTAMASEESSSGPSLHEMTPIIISLGLMPNLTSSTLFLLQKPTASIGSPSSTTVDQDAPSPSNSQTTPEPQSSIIPNDVEDDNYDLDFAHMNNDSFFGIPIPEVPSDQSSLTDSIHTTVHPDHQISEHNRKWTKDHPLENVIGELTYKDALTQSCWIKEMQEELNEFECLEVRELVPQPDKVIVITLKWIYKVKPDELGGILKNKAQLVARGYHQEEGINFEESFSPIARLEAIGIFLAYDTYKNMVVYQMDVKTAFLNGNLWEEVYVSRPDEFVVGPLTSIDLYPLTSIRG</sequence>
<evidence type="ECO:0000259" key="6">
    <source>
        <dbReference type="Pfam" id="PF25597"/>
    </source>
</evidence>
<feature type="domain" description="Reverse transcriptase Ty1/copia-type" evidence="5">
    <location>
        <begin position="772"/>
        <end position="874"/>
    </location>
</feature>
<dbReference type="GO" id="GO:0003676">
    <property type="term" value="F:nucleic acid binding"/>
    <property type="evidence" value="ECO:0007669"/>
    <property type="project" value="InterPro"/>
</dbReference>
<feature type="compositionally biased region" description="Polar residues" evidence="4">
    <location>
        <begin position="647"/>
        <end position="675"/>
    </location>
</feature>
<dbReference type="PANTHER" id="PTHR42648">
    <property type="entry name" value="TRANSPOSASE, PUTATIVE-RELATED"/>
    <property type="match status" value="1"/>
</dbReference>
<dbReference type="InterPro" id="IPR013103">
    <property type="entry name" value="RVT_2"/>
</dbReference>
<comment type="caution">
    <text evidence="7">The sequence shown here is derived from an EMBL/GenBank/DDBJ whole genome shotgun (WGS) entry which is preliminary data.</text>
</comment>
<feature type="domain" description="Retroviral polymerase SH3-like" evidence="6">
    <location>
        <begin position="556"/>
        <end position="607"/>
    </location>
</feature>
<evidence type="ECO:0000256" key="2">
    <source>
        <dbReference type="ARBA" id="ARBA00022801"/>
    </source>
</evidence>
<dbReference type="InterPro" id="IPR057670">
    <property type="entry name" value="SH3_retrovirus"/>
</dbReference>
<gene>
    <name evidence="7" type="ORF">Tci_009520</name>
</gene>
<feature type="region of interest" description="Disordered" evidence="4">
    <location>
        <begin position="647"/>
        <end position="683"/>
    </location>
</feature>
<keyword evidence="3" id="KW-0175">Coiled coil</keyword>
<reference evidence="7" key="1">
    <citation type="journal article" date="2019" name="Sci. Rep.">
        <title>Draft genome of Tanacetum cinerariifolium, the natural source of mosquito coil.</title>
        <authorList>
            <person name="Yamashiro T."/>
            <person name="Shiraishi A."/>
            <person name="Satake H."/>
            <person name="Nakayama K."/>
        </authorList>
    </citation>
    <scope>NUCLEOTIDE SEQUENCE</scope>
</reference>
<dbReference type="Pfam" id="PF07727">
    <property type="entry name" value="RVT_2"/>
    <property type="match status" value="1"/>
</dbReference>
<proteinExistence type="predicted"/>
<evidence type="ECO:0000313" key="7">
    <source>
        <dbReference type="EMBL" id="GEU37542.1"/>
    </source>
</evidence>
<keyword evidence="1" id="KW-0479">Metal-binding</keyword>
<dbReference type="Pfam" id="PF25597">
    <property type="entry name" value="SH3_retrovirus"/>
    <property type="match status" value="1"/>
</dbReference>
<protein>
    <submittedName>
        <fullName evidence="7">Uncharacterized protein</fullName>
    </submittedName>
</protein>
<dbReference type="Gene3D" id="3.30.420.10">
    <property type="entry name" value="Ribonuclease H-like superfamily/Ribonuclease H"/>
    <property type="match status" value="1"/>
</dbReference>
<keyword evidence="2" id="KW-0378">Hydrolase</keyword>
<dbReference type="InterPro" id="IPR039537">
    <property type="entry name" value="Retrotran_Ty1/copia-like"/>
</dbReference>
<dbReference type="InterPro" id="IPR036397">
    <property type="entry name" value="RNaseH_sf"/>
</dbReference>
<dbReference type="GO" id="GO:0016787">
    <property type="term" value="F:hydrolase activity"/>
    <property type="evidence" value="ECO:0007669"/>
    <property type="project" value="UniProtKB-KW"/>
</dbReference>